<proteinExistence type="predicted"/>
<dbReference type="AlphaFoldDB" id="A0A2Z4FJQ3"/>
<sequence>MKHQSKSMHDTNRQEAREHQHWIDTLEKWRIEHKEALAKLTKMQAALMEHDAEIDAQLAQIRRHNLFIEHEEKRNASKTNGQSHPIAPNPYGDLEEHRKAHRELREKLQKSGETHRQTQKTLRKTIETMRGIRADSFHDVLKSDQEPDDAEVLHQAGIESFPASDPPSFNRTTL</sequence>
<protein>
    <submittedName>
        <fullName evidence="1">Uncharacterized protein</fullName>
    </submittedName>
</protein>
<evidence type="ECO:0000313" key="1">
    <source>
        <dbReference type="EMBL" id="AWV89065.1"/>
    </source>
</evidence>
<dbReference type="KEGG" id="bsed:DN745_06840"/>
<evidence type="ECO:0000313" key="2">
    <source>
        <dbReference type="Proteomes" id="UP000249799"/>
    </source>
</evidence>
<organism evidence="1 2">
    <name type="scientific">Bradymonas sediminis</name>
    <dbReference type="NCBI Taxonomy" id="1548548"/>
    <lineage>
        <taxon>Bacteria</taxon>
        <taxon>Deltaproteobacteria</taxon>
        <taxon>Bradymonadales</taxon>
        <taxon>Bradymonadaceae</taxon>
        <taxon>Bradymonas</taxon>
    </lineage>
</organism>
<keyword evidence="2" id="KW-1185">Reference proteome</keyword>
<reference evidence="1 2" key="1">
    <citation type="submission" date="2018-06" db="EMBL/GenBank/DDBJ databases">
        <title>Lujinxingia sediminis gen. nov. sp. nov., a new facultative anaerobic member of the class Deltaproteobacteria, and proposal of Lujinxingaceae fam. nov.</title>
        <authorList>
            <person name="Guo L.-Y."/>
            <person name="Li C.-M."/>
            <person name="Wang S."/>
            <person name="Du Z.-J."/>
        </authorList>
    </citation>
    <scope>NUCLEOTIDE SEQUENCE [LARGE SCALE GENOMIC DNA]</scope>
    <source>
        <strain evidence="1 2">FA350</strain>
    </source>
</reference>
<name>A0A2Z4FJQ3_9DELT</name>
<dbReference type="Proteomes" id="UP000249799">
    <property type="component" value="Chromosome"/>
</dbReference>
<dbReference type="RefSeq" id="WP_111333263.1">
    <property type="nucleotide sequence ID" value="NZ_CP030032.1"/>
</dbReference>
<dbReference type="EMBL" id="CP030032">
    <property type="protein sequence ID" value="AWV89065.1"/>
    <property type="molecule type" value="Genomic_DNA"/>
</dbReference>
<accession>A0A2Z4FJQ3</accession>
<dbReference type="OrthoDB" id="5515052at2"/>
<gene>
    <name evidence="1" type="ORF">DN745_06840</name>
</gene>